<dbReference type="EMBL" id="UINC01084940">
    <property type="protein sequence ID" value="SVC32034.1"/>
    <property type="molecule type" value="Genomic_DNA"/>
</dbReference>
<evidence type="ECO:0000313" key="1">
    <source>
        <dbReference type="EMBL" id="SVC32034.1"/>
    </source>
</evidence>
<evidence type="ECO:0008006" key="2">
    <source>
        <dbReference type="Google" id="ProtNLM"/>
    </source>
</evidence>
<organism evidence="1">
    <name type="scientific">marine metagenome</name>
    <dbReference type="NCBI Taxonomy" id="408172"/>
    <lineage>
        <taxon>unclassified sequences</taxon>
        <taxon>metagenomes</taxon>
        <taxon>ecological metagenomes</taxon>
    </lineage>
</organism>
<accession>A0A382L528</accession>
<dbReference type="PROSITE" id="PS51257">
    <property type="entry name" value="PROKAR_LIPOPROTEIN"/>
    <property type="match status" value="1"/>
</dbReference>
<feature type="non-terminal residue" evidence="1">
    <location>
        <position position="46"/>
    </location>
</feature>
<dbReference type="AlphaFoldDB" id="A0A382L528"/>
<feature type="non-terminal residue" evidence="1">
    <location>
        <position position="1"/>
    </location>
</feature>
<name>A0A382L528_9ZZZZ</name>
<proteinExistence type="predicted"/>
<sequence>MKRICSVISGLLLFSCLSAFSCRFTVREVGFADVVPQFYHLYCYVD</sequence>
<protein>
    <recommendedName>
        <fullName evidence="2">Lipoprotein</fullName>
    </recommendedName>
</protein>
<gene>
    <name evidence="1" type="ORF">METZ01_LOCUS284888</name>
</gene>
<reference evidence="1" key="1">
    <citation type="submission" date="2018-05" db="EMBL/GenBank/DDBJ databases">
        <authorList>
            <person name="Lanie J.A."/>
            <person name="Ng W.-L."/>
            <person name="Kazmierczak K.M."/>
            <person name="Andrzejewski T.M."/>
            <person name="Davidsen T.M."/>
            <person name="Wayne K.J."/>
            <person name="Tettelin H."/>
            <person name="Glass J.I."/>
            <person name="Rusch D."/>
            <person name="Podicherti R."/>
            <person name="Tsui H.-C.T."/>
            <person name="Winkler M.E."/>
        </authorList>
    </citation>
    <scope>NUCLEOTIDE SEQUENCE</scope>
</reference>